<evidence type="ECO:0000256" key="2">
    <source>
        <dbReference type="SAM" id="MobiDB-lite"/>
    </source>
</evidence>
<evidence type="ECO:0000256" key="3">
    <source>
        <dbReference type="SAM" id="SignalP"/>
    </source>
</evidence>
<dbReference type="InterPro" id="IPR011990">
    <property type="entry name" value="TPR-like_helical_dom_sf"/>
</dbReference>
<evidence type="ECO:0000313" key="4">
    <source>
        <dbReference type="EMBL" id="KAL1499481.1"/>
    </source>
</evidence>
<name>A0AB34IKI2_PRYPA</name>
<dbReference type="EMBL" id="JBGBPQ010000025">
    <property type="protein sequence ID" value="KAL1499481.1"/>
    <property type="molecule type" value="Genomic_DNA"/>
</dbReference>
<dbReference type="GO" id="GO:0005789">
    <property type="term" value="C:endoplasmic reticulum membrane"/>
    <property type="evidence" value="ECO:0007669"/>
    <property type="project" value="TreeGrafter"/>
</dbReference>
<feature type="compositionally biased region" description="Acidic residues" evidence="2">
    <location>
        <begin position="638"/>
        <end position="652"/>
    </location>
</feature>
<proteinExistence type="inferred from homology"/>
<dbReference type="PANTHER" id="PTHR11102:SF147">
    <property type="entry name" value="SEL1L ADAPTOR SUBUNIT OF ERAD E3 UBIQUITIN LIGASE"/>
    <property type="match status" value="1"/>
</dbReference>
<dbReference type="Pfam" id="PF08238">
    <property type="entry name" value="Sel1"/>
    <property type="match status" value="10"/>
</dbReference>
<keyword evidence="5" id="KW-1185">Reference proteome</keyword>
<feature type="region of interest" description="Disordered" evidence="2">
    <location>
        <begin position="629"/>
        <end position="652"/>
    </location>
</feature>
<dbReference type="SMART" id="SM00671">
    <property type="entry name" value="SEL1"/>
    <property type="match status" value="10"/>
</dbReference>
<feature type="chain" id="PRO_5044250869" evidence="3">
    <location>
        <begin position="20"/>
        <end position="652"/>
    </location>
</feature>
<evidence type="ECO:0000313" key="5">
    <source>
        <dbReference type="Proteomes" id="UP001515480"/>
    </source>
</evidence>
<dbReference type="PANTHER" id="PTHR11102">
    <property type="entry name" value="SEL-1-LIKE PROTEIN"/>
    <property type="match status" value="1"/>
</dbReference>
<comment type="similarity">
    <text evidence="1">Belongs to the sel-1 family.</text>
</comment>
<dbReference type="InterPro" id="IPR006597">
    <property type="entry name" value="Sel1-like"/>
</dbReference>
<dbReference type="GO" id="GO:0036503">
    <property type="term" value="P:ERAD pathway"/>
    <property type="evidence" value="ECO:0007669"/>
    <property type="project" value="TreeGrafter"/>
</dbReference>
<dbReference type="Proteomes" id="UP001515480">
    <property type="component" value="Unassembled WGS sequence"/>
</dbReference>
<sequence>MGLSLRLACLAAAAAPAAALLGVGAQDTASQIVELLRPSVSFTLDDPPASHAEPSWERSARQAAALRQLECAPTLLDDVEQMVGKAEGGDALAMAGLGTIYLFGQDCLRKRNLTWGVHWLRRAAQLGQPDAQATMGFLHASDVLRDLYNFTALEANRSHARVLYERAAAAGSAYAHMALGARHGAAPSSCGPAAAHYEQAAIRGVAALDELRRHSVEMSNPTDAEHLTTLSHQTSERERMDGGTVEYMDYCARIGDVTGKVSMAHLYHMGSHGVPRDREAARFWFRSAAKQGDGMGHANLGFMQLRQGQHAAAVKSLRRATKLRDISAWAGVGYAYLYGAGVQQSDELAAKAIWLAARQGHLDSIFNLGVLNLLGRGVSQNPRMGVRYLSAAAEYGQPQAQLYYGRLARAGLGVRKDCPTALFFLKHAADNAPLVRELMGVALRAYDQQRPQRALLYYLLAAHAGVEVAQQNAGFLYAYAPLPLRREWEEVYTQRALQYLKLAAHQGSKEALVLLGAVYERKRDFTTSHHLFEAAAAEGSRDAYWHVGMDYLHGRGVGRSVPKAIEMFKLAGAQSKFAQLRGVEALAFGVARFVYESRVALLFGAALLSILARGGNPVEMLQGVLGGGQRPLDGAPAEYEDEDDFDDFDEKE</sequence>
<dbReference type="SUPFAM" id="SSF81901">
    <property type="entry name" value="HCP-like"/>
    <property type="match status" value="3"/>
</dbReference>
<dbReference type="Gene3D" id="1.25.40.10">
    <property type="entry name" value="Tetratricopeptide repeat domain"/>
    <property type="match status" value="4"/>
</dbReference>
<feature type="signal peptide" evidence="3">
    <location>
        <begin position="1"/>
        <end position="19"/>
    </location>
</feature>
<dbReference type="AlphaFoldDB" id="A0AB34IKI2"/>
<protein>
    <submittedName>
        <fullName evidence="4">Uncharacterized protein</fullName>
    </submittedName>
</protein>
<gene>
    <name evidence="4" type="ORF">AB1Y20_011684</name>
</gene>
<accession>A0AB34IKI2</accession>
<comment type="caution">
    <text evidence="4">The sequence shown here is derived from an EMBL/GenBank/DDBJ whole genome shotgun (WGS) entry which is preliminary data.</text>
</comment>
<organism evidence="4 5">
    <name type="scientific">Prymnesium parvum</name>
    <name type="common">Toxic golden alga</name>
    <dbReference type="NCBI Taxonomy" id="97485"/>
    <lineage>
        <taxon>Eukaryota</taxon>
        <taxon>Haptista</taxon>
        <taxon>Haptophyta</taxon>
        <taxon>Prymnesiophyceae</taxon>
        <taxon>Prymnesiales</taxon>
        <taxon>Prymnesiaceae</taxon>
        <taxon>Prymnesium</taxon>
    </lineage>
</organism>
<reference evidence="4 5" key="1">
    <citation type="journal article" date="2024" name="Science">
        <title>Giant polyketide synthase enzymes in the biosynthesis of giant marine polyether toxins.</title>
        <authorList>
            <person name="Fallon T.R."/>
            <person name="Shende V.V."/>
            <person name="Wierzbicki I.H."/>
            <person name="Pendleton A.L."/>
            <person name="Watervoot N.F."/>
            <person name="Auber R.P."/>
            <person name="Gonzalez D.J."/>
            <person name="Wisecaver J.H."/>
            <person name="Moore B.S."/>
        </authorList>
    </citation>
    <scope>NUCLEOTIDE SEQUENCE [LARGE SCALE GENOMIC DNA]</scope>
    <source>
        <strain evidence="4 5">12B1</strain>
    </source>
</reference>
<dbReference type="InterPro" id="IPR050767">
    <property type="entry name" value="Sel1_AlgK"/>
</dbReference>
<evidence type="ECO:0000256" key="1">
    <source>
        <dbReference type="ARBA" id="ARBA00038101"/>
    </source>
</evidence>
<keyword evidence="3" id="KW-0732">Signal</keyword>